<reference evidence="2" key="1">
    <citation type="journal article" date="2022" name="Mol. Ecol. Resour.">
        <title>The genomes of chicory, endive, great burdock and yacon provide insights into Asteraceae palaeo-polyploidization history and plant inulin production.</title>
        <authorList>
            <person name="Fan W."/>
            <person name="Wang S."/>
            <person name="Wang H."/>
            <person name="Wang A."/>
            <person name="Jiang F."/>
            <person name="Liu H."/>
            <person name="Zhao H."/>
            <person name="Xu D."/>
            <person name="Zhang Y."/>
        </authorList>
    </citation>
    <scope>NUCLEOTIDE SEQUENCE [LARGE SCALE GENOMIC DNA]</scope>
    <source>
        <strain evidence="2">cv. Niubang</strain>
    </source>
</reference>
<name>A0ACB8ZWA7_ARCLA</name>
<keyword evidence="2" id="KW-1185">Reference proteome</keyword>
<comment type="caution">
    <text evidence="1">The sequence shown here is derived from an EMBL/GenBank/DDBJ whole genome shotgun (WGS) entry which is preliminary data.</text>
</comment>
<reference evidence="1 2" key="2">
    <citation type="journal article" date="2022" name="Mol. Ecol. Resour.">
        <title>The genomes of chicory, endive, great burdock and yacon provide insights into Asteraceae paleo-polyploidization history and plant inulin production.</title>
        <authorList>
            <person name="Fan W."/>
            <person name="Wang S."/>
            <person name="Wang H."/>
            <person name="Wang A."/>
            <person name="Jiang F."/>
            <person name="Liu H."/>
            <person name="Zhao H."/>
            <person name="Xu D."/>
            <person name="Zhang Y."/>
        </authorList>
    </citation>
    <scope>NUCLEOTIDE SEQUENCE [LARGE SCALE GENOMIC DNA]</scope>
    <source>
        <strain evidence="2">cv. Niubang</strain>
    </source>
</reference>
<evidence type="ECO:0000313" key="1">
    <source>
        <dbReference type="EMBL" id="KAI3701606.1"/>
    </source>
</evidence>
<dbReference type="EMBL" id="CM042055">
    <property type="protein sequence ID" value="KAI3701606.1"/>
    <property type="molecule type" value="Genomic_DNA"/>
</dbReference>
<accession>A0ACB8ZWA7</accession>
<proteinExistence type="predicted"/>
<organism evidence="1 2">
    <name type="scientific">Arctium lappa</name>
    <name type="common">Greater burdock</name>
    <name type="synonym">Lappa major</name>
    <dbReference type="NCBI Taxonomy" id="4217"/>
    <lineage>
        <taxon>Eukaryota</taxon>
        <taxon>Viridiplantae</taxon>
        <taxon>Streptophyta</taxon>
        <taxon>Embryophyta</taxon>
        <taxon>Tracheophyta</taxon>
        <taxon>Spermatophyta</taxon>
        <taxon>Magnoliopsida</taxon>
        <taxon>eudicotyledons</taxon>
        <taxon>Gunneridae</taxon>
        <taxon>Pentapetalae</taxon>
        <taxon>asterids</taxon>
        <taxon>campanulids</taxon>
        <taxon>Asterales</taxon>
        <taxon>Asteraceae</taxon>
        <taxon>Carduoideae</taxon>
        <taxon>Cardueae</taxon>
        <taxon>Arctiinae</taxon>
        <taxon>Arctium</taxon>
    </lineage>
</organism>
<sequence>MNAYWLLDLNADTRSYARGIAVHIGCGGVNGGTRRRRIGLVAEQHGVEHEREENRERGERGRARIELSLSQRQELNPFNLVKEVYDQPFLLVRSSIKVTDSDFNNRPNRRKYPETNFSILSVSSSSETLTEMASATAFTAQVSNFNGGASCDRKMFFTLSSSSSSSSSSSFQKLSLKPNSVGTRTLSHSGHRKLVDNRRSLRVFALFGGKKDNDKDDGKAGVFGNMQNLYETVKKAQMVVQVEAVRVQKELAVAEFDGYCEGELVKVTLSGNQQPVRTEITEAAMELGPEKLSLLITEAYRDAHQKSVQAMKARMGDLAQSLGMPQGLGDQFKQ</sequence>
<evidence type="ECO:0000313" key="2">
    <source>
        <dbReference type="Proteomes" id="UP001055879"/>
    </source>
</evidence>
<protein>
    <submittedName>
        <fullName evidence="1">Uncharacterized protein</fullName>
    </submittedName>
</protein>
<gene>
    <name evidence="1" type="ORF">L6452_26803</name>
</gene>
<dbReference type="Proteomes" id="UP001055879">
    <property type="component" value="Linkage Group LG09"/>
</dbReference>